<dbReference type="AlphaFoldDB" id="A0A7W6H8M4"/>
<dbReference type="RefSeq" id="WP_183202297.1">
    <property type="nucleotide sequence ID" value="NZ_JACIEK010000020.1"/>
</dbReference>
<evidence type="ECO:0000313" key="6">
    <source>
        <dbReference type="Proteomes" id="UP000542776"/>
    </source>
</evidence>
<keyword evidence="6" id="KW-1185">Reference proteome</keyword>
<dbReference type="PANTHER" id="PTHR13037">
    <property type="entry name" value="FORMIN"/>
    <property type="match status" value="1"/>
</dbReference>
<evidence type="ECO:0000256" key="3">
    <source>
        <dbReference type="SAM" id="SignalP"/>
    </source>
</evidence>
<evidence type="ECO:0000256" key="2">
    <source>
        <dbReference type="SAM" id="MobiDB-lite"/>
    </source>
</evidence>
<proteinExistence type="predicted"/>
<name>A0A7W6H8M4_9HYPH</name>
<keyword evidence="3" id="KW-0732">Signal</keyword>
<dbReference type="PRINTS" id="PR01217">
    <property type="entry name" value="PRICHEXTENSN"/>
</dbReference>
<feature type="domain" description="FecR protein" evidence="4">
    <location>
        <begin position="59"/>
        <end position="143"/>
    </location>
</feature>
<feature type="region of interest" description="Disordered" evidence="2">
    <location>
        <begin position="278"/>
        <end position="369"/>
    </location>
</feature>
<organism evidence="5 6">
    <name type="scientific">Aureimonas pseudogalii</name>
    <dbReference type="NCBI Taxonomy" id="1744844"/>
    <lineage>
        <taxon>Bacteria</taxon>
        <taxon>Pseudomonadati</taxon>
        <taxon>Pseudomonadota</taxon>
        <taxon>Alphaproteobacteria</taxon>
        <taxon>Hyphomicrobiales</taxon>
        <taxon>Aurantimonadaceae</taxon>
        <taxon>Aureimonas</taxon>
    </lineage>
</organism>
<gene>
    <name evidence="5" type="ORF">GGR04_004329</name>
</gene>
<reference evidence="5 6" key="1">
    <citation type="submission" date="2020-08" db="EMBL/GenBank/DDBJ databases">
        <title>Genomic Encyclopedia of Type Strains, Phase IV (KMG-IV): sequencing the most valuable type-strain genomes for metagenomic binning, comparative biology and taxonomic classification.</title>
        <authorList>
            <person name="Goeker M."/>
        </authorList>
    </citation>
    <scope>NUCLEOTIDE SEQUENCE [LARGE SCALE GENOMIC DNA]</scope>
    <source>
        <strain evidence="5 6">DSM 102238</strain>
    </source>
</reference>
<evidence type="ECO:0000259" key="4">
    <source>
        <dbReference type="Pfam" id="PF04773"/>
    </source>
</evidence>
<comment type="caution">
    <text evidence="5">The sequence shown here is derived from an EMBL/GenBank/DDBJ whole genome shotgun (WGS) entry which is preliminary data.</text>
</comment>
<protein>
    <recommendedName>
        <fullName evidence="4">FecR protein domain-containing protein</fullName>
    </recommendedName>
</protein>
<feature type="signal peptide" evidence="3">
    <location>
        <begin position="1"/>
        <end position="23"/>
    </location>
</feature>
<evidence type="ECO:0000256" key="1">
    <source>
        <dbReference type="ARBA" id="ARBA00022581"/>
    </source>
</evidence>
<evidence type="ECO:0000313" key="5">
    <source>
        <dbReference type="EMBL" id="MBB4000451.1"/>
    </source>
</evidence>
<feature type="chain" id="PRO_5030743155" description="FecR protein domain-containing protein" evidence="3">
    <location>
        <begin position="24"/>
        <end position="987"/>
    </location>
</feature>
<dbReference type="Pfam" id="PF04773">
    <property type="entry name" value="FecR"/>
    <property type="match status" value="1"/>
</dbReference>
<sequence>MPGKTALLSAACLVPLMAGGALAQTAGVTAAVNQSATGTPPGRAVRTIAIGDNIIQNERIDTSGDGLVQILLADGTAFTVGPNSALTIDRFVYDPQAGSAQVAATLSRGVFRFVGGRTSKTAGGVAIDTPVGTVGIRGAVADIAIRPGGTGPAATFSMVFGDEITLERPNGRTERVYRPGYTITVARDGTTTTARTPPGTANEIQAALAGKPGRSGGSPNVPVDRTVAQSPVPQANSAERIAVIAPPIPTPRPVDPVSADQDVVVLAALDTIRYEIAQATPPSPQPPQPEPQPQPPATPEPQPTVPSQPAPPSQPEPQPPATPEPQPPAEPEPPIQPQPPVETPAQPPADPGPGPAPQPPAQPEPGDALQIYGANSAGVVGNYSRTFRLDAGRAGADVRTASGRVTGTVGGLAFDVPAFESPPVGSGAAPLQRQEILAFPSSATFDGQPLDGTVFVGREEFRAYLLATQEASSLPSRAFYGVTGQETNVETALSGMAVRRYAVQADPWAFDRTNAIPFSSLATSGLPSSTTLRSDLLVVEGAGTASQARALQTTLGINGTGGNQRSAVNVVVGAVSGSGIEAVRRGGAASAFGDVPAATYLGTIATLAGPQGAGFFGSDGEYLVLSGTPGADRSLTDRSLSNSPTDTAFSRTHVASLQSEAPVGTRRAGLLQGFNAALSQSFETSGGAVRTLLRGKDPASTRIGLSPGVNGAEGTFRSARVEGSDGTSTLAVGVGGANGPSAYVGDRQYAAVATTGGVTATTARGSLTPAGDVGSYMVSGRVAEVSGFALCSACDFIEWGWWGTRADGAVALGDGATAQSGVAVHLGSWVAGDIATYGQIATAGPPGAGTPTSLVTATYAGGAIGTVRNGSDAYLARGTLDMGWNFGSRTGNLTISGFDGRTQAASLTGTGSTGSTDPARFTQSEAGSLRVDGAFVNGPASLPGGGVAAGVIGSFDWRESGNWSATGVFGGTASALPPSSLSPGGGG</sequence>
<keyword evidence="1" id="KW-0945">Host-virus interaction</keyword>
<dbReference type="EMBL" id="JACIEK010000020">
    <property type="protein sequence ID" value="MBB4000451.1"/>
    <property type="molecule type" value="Genomic_DNA"/>
</dbReference>
<feature type="compositionally biased region" description="Pro residues" evidence="2">
    <location>
        <begin position="281"/>
        <end position="363"/>
    </location>
</feature>
<dbReference type="InterPro" id="IPR006860">
    <property type="entry name" value="FecR"/>
</dbReference>
<accession>A0A7W6H8M4</accession>
<feature type="region of interest" description="Disordered" evidence="2">
    <location>
        <begin position="209"/>
        <end position="235"/>
    </location>
</feature>
<dbReference type="PANTHER" id="PTHR13037:SF24">
    <property type="entry name" value="POLYCOMB PROTEIN PCL-RELATED"/>
    <property type="match status" value="1"/>
</dbReference>
<dbReference type="Proteomes" id="UP000542776">
    <property type="component" value="Unassembled WGS sequence"/>
</dbReference>